<proteinExistence type="predicted"/>
<evidence type="ECO:0000313" key="1">
    <source>
        <dbReference type="EMBL" id="JAC57381.1"/>
    </source>
</evidence>
<sequence length="172" mass="19379">SIQFELSNCYRNIKMNTKSKSCLIDEMLTELAISRQSMSHQSNVISDIIDKSNNIMLQIESTRGSTNSANTTTDNSTNKTFRCKKEIVQILAKIIENSPQMFSANMQTLAASLNQNGDQFEQYLEQSHQRAEYLSSCVRKLLAVGDTLTQIKTVLHEADDINNSEVYEPSSE</sequence>
<accession>A0A034WP84</accession>
<dbReference type="OrthoDB" id="8005241at2759"/>
<feature type="non-terminal residue" evidence="1">
    <location>
        <position position="1"/>
    </location>
</feature>
<name>A0A034WP84_BACDO</name>
<dbReference type="AlphaFoldDB" id="A0A034WP84"/>
<dbReference type="EMBL" id="GAKP01001571">
    <property type="protein sequence ID" value="JAC57381.1"/>
    <property type="molecule type" value="Transcribed_RNA"/>
</dbReference>
<protein>
    <submittedName>
        <fullName evidence="1">Uncharacterized protein</fullName>
    </submittedName>
</protein>
<organism evidence="1">
    <name type="scientific">Bactrocera dorsalis</name>
    <name type="common">Oriental fruit fly</name>
    <name type="synonym">Dacus dorsalis</name>
    <dbReference type="NCBI Taxonomy" id="27457"/>
    <lineage>
        <taxon>Eukaryota</taxon>
        <taxon>Metazoa</taxon>
        <taxon>Ecdysozoa</taxon>
        <taxon>Arthropoda</taxon>
        <taxon>Hexapoda</taxon>
        <taxon>Insecta</taxon>
        <taxon>Pterygota</taxon>
        <taxon>Neoptera</taxon>
        <taxon>Endopterygota</taxon>
        <taxon>Diptera</taxon>
        <taxon>Brachycera</taxon>
        <taxon>Muscomorpha</taxon>
        <taxon>Tephritoidea</taxon>
        <taxon>Tephritidae</taxon>
        <taxon>Bactrocera</taxon>
        <taxon>Bactrocera</taxon>
    </lineage>
</organism>
<reference evidence="1" key="1">
    <citation type="journal article" date="2014" name="BMC Genomics">
        <title>Characterizing the developmental transcriptome of the oriental fruit fly, Bactrocera dorsalis (Diptera: Tephritidae) through comparative genomic analysis with Drosophila melanogaster utilizing modENCODE datasets.</title>
        <authorList>
            <person name="Geib S.M."/>
            <person name="Calla B."/>
            <person name="Hall B."/>
            <person name="Hou S."/>
            <person name="Manoukis N.C."/>
        </authorList>
    </citation>
    <scope>NUCLEOTIDE SEQUENCE</scope>
    <source>
        <strain evidence="1">Punador</strain>
    </source>
</reference>